<feature type="compositionally biased region" description="Basic and acidic residues" evidence="1">
    <location>
        <begin position="100"/>
        <end position="110"/>
    </location>
</feature>
<evidence type="ECO:0000256" key="1">
    <source>
        <dbReference type="SAM" id="MobiDB-lite"/>
    </source>
</evidence>
<dbReference type="OrthoDB" id="3626437at2"/>
<dbReference type="InterPro" id="IPR001387">
    <property type="entry name" value="Cro/C1-type_HTH"/>
</dbReference>
<feature type="domain" description="HTH cro/C1-type" evidence="2">
    <location>
        <begin position="5"/>
        <end position="72"/>
    </location>
</feature>
<reference evidence="4 5" key="1">
    <citation type="submission" date="2018-05" db="EMBL/GenBank/DDBJ databases">
        <title>Micromonosporas from Atacama Desert.</title>
        <authorList>
            <person name="Carro L."/>
            <person name="Golinska P."/>
            <person name="Klenk H.-P."/>
            <person name="Goodfellow M."/>
        </authorList>
    </citation>
    <scope>NUCLEOTIDE SEQUENCE [LARGE SCALE GENOMIC DNA]</scope>
    <source>
        <strain evidence="4 5">4G51</strain>
    </source>
</reference>
<evidence type="ECO:0000313" key="3">
    <source>
        <dbReference type="EMBL" id="MDZ5494672.1"/>
    </source>
</evidence>
<keyword evidence="6" id="KW-1185">Reference proteome</keyword>
<dbReference type="Proteomes" id="UP001290101">
    <property type="component" value="Unassembled WGS sequence"/>
</dbReference>
<evidence type="ECO:0000313" key="6">
    <source>
        <dbReference type="Proteomes" id="UP001290101"/>
    </source>
</evidence>
<dbReference type="RefSeq" id="WP_109805381.1">
    <property type="nucleotide sequence ID" value="NZ_JAXOTQ010000100.1"/>
</dbReference>
<sequence length="110" mass="11853">MRWNMRLVAAQRGIWKASELQQVFAEHGLVISAGKMSGLWSGQPVTIKLADLDVICVALDCQVGDLLIAEPDSVSRAAPDTAKPAADATAPVPLTRVVPRRRDGRSLPPR</sequence>
<proteinExistence type="predicted"/>
<dbReference type="EMBL" id="QGKS01000444">
    <property type="protein sequence ID" value="PWR08164.1"/>
    <property type="molecule type" value="Genomic_DNA"/>
</dbReference>
<evidence type="ECO:0000259" key="2">
    <source>
        <dbReference type="Pfam" id="PF13443"/>
    </source>
</evidence>
<reference evidence="3 6" key="2">
    <citation type="submission" date="2023-12" db="EMBL/GenBank/DDBJ databases">
        <title>Micromonospora sp. nov., isolated from Atacama Desert.</title>
        <authorList>
            <person name="Carro L."/>
            <person name="Golinska P."/>
            <person name="Klenk H.-P."/>
            <person name="Goodfellow M."/>
        </authorList>
    </citation>
    <scope>NUCLEOTIDE SEQUENCE [LARGE SCALE GENOMIC DNA]</scope>
    <source>
        <strain evidence="3 6">4G53</strain>
    </source>
</reference>
<evidence type="ECO:0000313" key="4">
    <source>
        <dbReference type="EMBL" id="PWR08164.1"/>
    </source>
</evidence>
<comment type="caution">
    <text evidence="4">The sequence shown here is derived from an EMBL/GenBank/DDBJ whole genome shotgun (WGS) entry which is preliminary data.</text>
</comment>
<dbReference type="EMBL" id="JAXOTQ010000100">
    <property type="protein sequence ID" value="MDZ5494672.1"/>
    <property type="molecule type" value="Genomic_DNA"/>
</dbReference>
<accession>A0A317D0Y7</accession>
<organism evidence="4 5">
    <name type="scientific">Micromonospora sicca</name>
    <dbReference type="NCBI Taxonomy" id="2202420"/>
    <lineage>
        <taxon>Bacteria</taxon>
        <taxon>Bacillati</taxon>
        <taxon>Actinomycetota</taxon>
        <taxon>Actinomycetes</taxon>
        <taxon>Micromonosporales</taxon>
        <taxon>Micromonosporaceae</taxon>
        <taxon>Micromonospora</taxon>
    </lineage>
</organism>
<name>A0A317D0Y7_9ACTN</name>
<evidence type="ECO:0000313" key="5">
    <source>
        <dbReference type="Proteomes" id="UP000246050"/>
    </source>
</evidence>
<dbReference type="AlphaFoldDB" id="A0A317D0Y7"/>
<protein>
    <submittedName>
        <fullName evidence="3">Helix-turn-helix transcriptional regulator</fullName>
    </submittedName>
    <submittedName>
        <fullName evidence="4">XRE family transcriptional regulator</fullName>
    </submittedName>
</protein>
<gene>
    <name evidence="4" type="ORF">DKT69_33290</name>
    <name evidence="3" type="ORF">U2F25_35480</name>
</gene>
<feature type="region of interest" description="Disordered" evidence="1">
    <location>
        <begin position="75"/>
        <end position="110"/>
    </location>
</feature>
<feature type="compositionally biased region" description="Low complexity" evidence="1">
    <location>
        <begin position="77"/>
        <end position="97"/>
    </location>
</feature>
<dbReference type="Pfam" id="PF13443">
    <property type="entry name" value="HTH_26"/>
    <property type="match status" value="1"/>
</dbReference>
<dbReference type="Proteomes" id="UP000246050">
    <property type="component" value="Unassembled WGS sequence"/>
</dbReference>